<name>A0A1A9VTZ7_GLOAU</name>
<organism evidence="2 3">
    <name type="scientific">Glossina austeni</name>
    <name type="common">Savannah tsetse fly</name>
    <dbReference type="NCBI Taxonomy" id="7395"/>
    <lineage>
        <taxon>Eukaryota</taxon>
        <taxon>Metazoa</taxon>
        <taxon>Ecdysozoa</taxon>
        <taxon>Arthropoda</taxon>
        <taxon>Hexapoda</taxon>
        <taxon>Insecta</taxon>
        <taxon>Pterygota</taxon>
        <taxon>Neoptera</taxon>
        <taxon>Endopterygota</taxon>
        <taxon>Diptera</taxon>
        <taxon>Brachycera</taxon>
        <taxon>Muscomorpha</taxon>
        <taxon>Hippoboscoidea</taxon>
        <taxon>Glossinidae</taxon>
        <taxon>Glossina</taxon>
    </lineage>
</organism>
<evidence type="ECO:0000313" key="3">
    <source>
        <dbReference type="Proteomes" id="UP000078200"/>
    </source>
</evidence>
<keyword evidence="3" id="KW-1185">Reference proteome</keyword>
<protein>
    <submittedName>
        <fullName evidence="2">Uncharacterized protein</fullName>
    </submittedName>
</protein>
<feature type="transmembrane region" description="Helical" evidence="1">
    <location>
        <begin position="69"/>
        <end position="91"/>
    </location>
</feature>
<dbReference type="VEuPathDB" id="VectorBase:GAUT047532"/>
<keyword evidence="1" id="KW-0472">Membrane</keyword>
<evidence type="ECO:0000256" key="1">
    <source>
        <dbReference type="SAM" id="Phobius"/>
    </source>
</evidence>
<sequence>MATGVVSILYTPGLFGFLLRLPKELLPPPTPPVASFIKFVEAKLLRLIGLAKWLISSVDEKLLYYRPNIYVLIVFGIFFGRFHFAIIQYLICDAREKIYSQSFNLLHQPSKADEGWERIEYQLYEQKAPGQRYILSQQTGNH</sequence>
<keyword evidence="1" id="KW-1133">Transmembrane helix</keyword>
<accession>A0A1A9VTZ7</accession>
<dbReference type="Proteomes" id="UP000078200">
    <property type="component" value="Unassembled WGS sequence"/>
</dbReference>
<dbReference type="AlphaFoldDB" id="A0A1A9VTZ7"/>
<evidence type="ECO:0000313" key="2">
    <source>
        <dbReference type="EnsemblMetazoa" id="GAUT047532-PA"/>
    </source>
</evidence>
<reference evidence="2" key="1">
    <citation type="submission" date="2020-05" db="UniProtKB">
        <authorList>
            <consortium name="EnsemblMetazoa"/>
        </authorList>
    </citation>
    <scope>IDENTIFICATION</scope>
    <source>
        <strain evidence="2">TTRI</strain>
    </source>
</reference>
<proteinExistence type="predicted"/>
<keyword evidence="1" id="KW-0812">Transmembrane</keyword>
<dbReference type="EnsemblMetazoa" id="GAUT047532-RA">
    <property type="protein sequence ID" value="GAUT047532-PA"/>
    <property type="gene ID" value="GAUT047532"/>
</dbReference>